<accession>A0ABV9QLL4</accession>
<proteinExistence type="predicted"/>
<keyword evidence="4" id="KW-0472">Membrane</keyword>
<keyword evidence="3" id="KW-1133">Transmembrane helix</keyword>
<sequence>MQGEVWGRMREKMRTKGNVLVIGNSGVGKSTLINAVLGEEVAKTGWGTSGTTKELEIYESEAIPFRIIDTVGFEPSFFKKRQAVQAVKKWSKNSAKEGHEDSQINVIWFCIDGTSRKLFPDTIKSLSGATSVWESVPIIVVITKSYSVPEREENIEMVNNAFAKQKKHSKNLRKVLPVVASAYVLNESACAPPEGITELIEATNELLPEGIKAAEKDISKFKLNRKRVMAQSVIGLATTSGVVVGAVPIPFADGAILAPIEVMQINAITKIYELNKREDSKKLLNTIVEVGTVGTVAKATISALKAIPGINLAASVINAVVAGCFVAAIGEGTAYAFEQIYLGNKKTEDIDWITKVIESKLSADFLSKVKKIMMNTSKTASTKEIAKMIMELFGPK</sequence>
<dbReference type="Proteomes" id="UP001595916">
    <property type="component" value="Unassembled WGS sequence"/>
</dbReference>
<name>A0ABV9QLL4_9FIRM</name>
<dbReference type="InterPro" id="IPR006073">
    <property type="entry name" value="GTP-bd"/>
</dbReference>
<dbReference type="CDD" id="cd00882">
    <property type="entry name" value="Ras_like_GTPase"/>
    <property type="match status" value="1"/>
</dbReference>
<dbReference type="EMBL" id="JBHSHL010000023">
    <property type="protein sequence ID" value="MFC4804803.1"/>
    <property type="molecule type" value="Genomic_DNA"/>
</dbReference>
<keyword evidence="7" id="KW-1185">Reference proteome</keyword>
<dbReference type="InterPro" id="IPR027417">
    <property type="entry name" value="P-loop_NTPase"/>
</dbReference>
<dbReference type="PANTHER" id="PTHR42714:SF2">
    <property type="entry name" value="TRNA MODIFICATION GTPASE GTPBP3, MITOCHONDRIAL"/>
    <property type="match status" value="1"/>
</dbReference>
<feature type="domain" description="G" evidence="5">
    <location>
        <begin position="19"/>
        <end position="144"/>
    </location>
</feature>
<dbReference type="RefSeq" id="WP_379788324.1">
    <property type="nucleotide sequence ID" value="NZ_JBHSHL010000023.1"/>
</dbReference>
<dbReference type="Pfam" id="PF01926">
    <property type="entry name" value="MMR_HSR1"/>
    <property type="match status" value="1"/>
</dbReference>
<evidence type="ECO:0000256" key="1">
    <source>
        <dbReference type="ARBA" id="ARBA00004141"/>
    </source>
</evidence>
<evidence type="ECO:0000313" key="6">
    <source>
        <dbReference type="EMBL" id="MFC4804803.1"/>
    </source>
</evidence>
<keyword evidence="2" id="KW-0812">Transmembrane</keyword>
<dbReference type="SUPFAM" id="SSF52540">
    <property type="entry name" value="P-loop containing nucleoside triphosphate hydrolases"/>
    <property type="match status" value="1"/>
</dbReference>
<dbReference type="InterPro" id="IPR021147">
    <property type="entry name" value="DUF697"/>
</dbReference>
<organism evidence="6 7">
    <name type="scientific">Filifactor villosus</name>
    <dbReference type="NCBI Taxonomy" id="29374"/>
    <lineage>
        <taxon>Bacteria</taxon>
        <taxon>Bacillati</taxon>
        <taxon>Bacillota</taxon>
        <taxon>Clostridia</taxon>
        <taxon>Peptostreptococcales</taxon>
        <taxon>Filifactoraceae</taxon>
        <taxon>Filifactor</taxon>
    </lineage>
</organism>
<comment type="caution">
    <text evidence="6">The sequence shown here is derived from an EMBL/GenBank/DDBJ whole genome shotgun (WGS) entry which is preliminary data.</text>
</comment>
<protein>
    <submittedName>
        <fullName evidence="6">YcjF family protein</fullName>
    </submittedName>
</protein>
<dbReference type="PANTHER" id="PTHR42714">
    <property type="entry name" value="TRNA MODIFICATION GTPASE GTPBP3"/>
    <property type="match status" value="1"/>
</dbReference>
<dbReference type="Gene3D" id="3.40.50.300">
    <property type="entry name" value="P-loop containing nucleotide triphosphate hydrolases"/>
    <property type="match status" value="1"/>
</dbReference>
<evidence type="ECO:0000256" key="3">
    <source>
        <dbReference type="ARBA" id="ARBA00022989"/>
    </source>
</evidence>
<reference evidence="7" key="1">
    <citation type="journal article" date="2019" name="Int. J. Syst. Evol. Microbiol.">
        <title>The Global Catalogue of Microorganisms (GCM) 10K type strain sequencing project: providing services to taxonomists for standard genome sequencing and annotation.</title>
        <authorList>
            <consortium name="The Broad Institute Genomics Platform"/>
            <consortium name="The Broad Institute Genome Sequencing Center for Infectious Disease"/>
            <person name="Wu L."/>
            <person name="Ma J."/>
        </authorList>
    </citation>
    <scope>NUCLEOTIDE SEQUENCE [LARGE SCALE GENOMIC DNA]</scope>
    <source>
        <strain evidence="7">CCUG 46385</strain>
    </source>
</reference>
<evidence type="ECO:0000256" key="2">
    <source>
        <dbReference type="ARBA" id="ARBA00022692"/>
    </source>
</evidence>
<dbReference type="Pfam" id="PF05128">
    <property type="entry name" value="DUF697"/>
    <property type="match status" value="1"/>
</dbReference>
<evidence type="ECO:0000256" key="4">
    <source>
        <dbReference type="ARBA" id="ARBA00023136"/>
    </source>
</evidence>
<evidence type="ECO:0000259" key="5">
    <source>
        <dbReference type="Pfam" id="PF01926"/>
    </source>
</evidence>
<evidence type="ECO:0000313" key="7">
    <source>
        <dbReference type="Proteomes" id="UP001595916"/>
    </source>
</evidence>
<comment type="subcellular location">
    <subcellularLocation>
        <location evidence="1">Membrane</location>
        <topology evidence="1">Multi-pass membrane protein</topology>
    </subcellularLocation>
</comment>
<gene>
    <name evidence="6" type="ORF">ACFO4R_06880</name>
</gene>